<dbReference type="AlphaFoldDB" id="A0AAU6Q709"/>
<evidence type="ECO:0000259" key="4">
    <source>
        <dbReference type="Pfam" id="PF13193"/>
    </source>
</evidence>
<dbReference type="InterPro" id="IPR000873">
    <property type="entry name" value="AMP-dep_synth/lig_dom"/>
</dbReference>
<dbReference type="InterPro" id="IPR042099">
    <property type="entry name" value="ANL_N_sf"/>
</dbReference>
<evidence type="ECO:0000256" key="1">
    <source>
        <dbReference type="ARBA" id="ARBA00006432"/>
    </source>
</evidence>
<dbReference type="PROSITE" id="PS00455">
    <property type="entry name" value="AMP_BINDING"/>
    <property type="match status" value="1"/>
</dbReference>
<dbReference type="RefSeq" id="WP_339097657.1">
    <property type="nucleotide sequence ID" value="NZ_CP149783.1"/>
</dbReference>
<name>A0AAU6Q709_9DEIO</name>
<dbReference type="PANTHER" id="PTHR43767:SF11">
    <property type="entry name" value="MEDIUM-CHAIN-FATTY-ACID--COA LIGASE"/>
    <property type="match status" value="1"/>
</dbReference>
<dbReference type="Pfam" id="PF00501">
    <property type="entry name" value="AMP-binding"/>
    <property type="match status" value="1"/>
</dbReference>
<dbReference type="InterPro" id="IPR050237">
    <property type="entry name" value="ATP-dep_AMP-bd_enzyme"/>
</dbReference>
<sequence>MMDVQLTTQALLPRCLKLFPQQTVTSLLVGGQDESGKPVPVKHHTTYREVAQRAAQLAGALTGVGVQPGDRVATLAVNSFYHLEAYLGIPSMGAVIHTLNIRLPAEQLVWILNDSGAKVLLLDPMFLPMVPAFQANCPALETVVVFGAQAPDGLKAYEEFIAPHPTTFEWPELDEKSGAMLCYTSGTTGNPKGVLYTHRSLMLHALAGGSRDAFNVGEGDVVYPIVPMFHANAWGAPHIALMFGASLVFTGIFNDGKTVAQTLETEKVTFCLGVVTVMLGLLEELDRAQEESRNYDLSHLRKIGCGGTAVPEALMRALHWRHGVHMMQAWGMTETSPLATCSNVPAGLDPVSDEGFAHRSKQGRVVPFIEVDLIGDDGNDVAHDGETMGRLLVRGPWVVGEYYNRGRTSDFVERGGKLWLDTGDIATISPGGEVWVQDRAKDLVKSGGEWISSAEVENALMAHPQVAAAVVVAVPHEKWTERPLALVIPRGEAPTPDALREHLISHVAKWWIPDDFVMVQELPIGATGKYLKREIREQYKGHQWTGGQA</sequence>
<organism evidence="5">
    <name type="scientific">Deinococcus sp. VB142</name>
    <dbReference type="NCBI Taxonomy" id="3112952"/>
    <lineage>
        <taxon>Bacteria</taxon>
        <taxon>Thermotogati</taxon>
        <taxon>Deinococcota</taxon>
        <taxon>Deinococci</taxon>
        <taxon>Deinococcales</taxon>
        <taxon>Deinococcaceae</taxon>
        <taxon>Deinococcus</taxon>
    </lineage>
</organism>
<feature type="domain" description="AMP-binding enzyme C-terminal" evidence="4">
    <location>
        <begin position="455"/>
        <end position="529"/>
    </location>
</feature>
<dbReference type="Gene3D" id="3.30.300.30">
    <property type="match status" value="1"/>
</dbReference>
<evidence type="ECO:0000259" key="3">
    <source>
        <dbReference type="Pfam" id="PF00501"/>
    </source>
</evidence>
<dbReference type="InterPro" id="IPR045851">
    <property type="entry name" value="AMP-bd_C_sf"/>
</dbReference>
<evidence type="ECO:0000313" key="5">
    <source>
        <dbReference type="EMBL" id="WYF46207.1"/>
    </source>
</evidence>
<dbReference type="Pfam" id="PF13193">
    <property type="entry name" value="AMP-binding_C"/>
    <property type="match status" value="1"/>
</dbReference>
<dbReference type="Gene3D" id="3.40.50.12780">
    <property type="entry name" value="N-terminal domain of ligase-like"/>
    <property type="match status" value="1"/>
</dbReference>
<proteinExistence type="inferred from homology"/>
<accession>A0AAU6Q709</accession>
<gene>
    <name evidence="5" type="ORF">WDJ50_17470</name>
</gene>
<keyword evidence="2 5" id="KW-0436">Ligase</keyword>
<dbReference type="EMBL" id="CP149783">
    <property type="protein sequence ID" value="WYF46207.1"/>
    <property type="molecule type" value="Genomic_DNA"/>
</dbReference>
<dbReference type="InterPro" id="IPR020845">
    <property type="entry name" value="AMP-binding_CS"/>
</dbReference>
<evidence type="ECO:0000256" key="2">
    <source>
        <dbReference type="ARBA" id="ARBA00022598"/>
    </source>
</evidence>
<dbReference type="FunFam" id="3.30.300.30:FF:000008">
    <property type="entry name" value="2,3-dihydroxybenzoate-AMP ligase"/>
    <property type="match status" value="1"/>
</dbReference>
<reference evidence="5" key="1">
    <citation type="submission" date="2024-03" db="EMBL/GenBank/DDBJ databases">
        <title>Deinococcus weizhi sp. nov., isolated from human skin.</title>
        <authorList>
            <person name="Wei Z."/>
            <person name="Tian F."/>
            <person name="Yang C."/>
            <person name="Xin L.T."/>
            <person name="Wen Z.J."/>
            <person name="Lan K.C."/>
            <person name="Yu L."/>
            <person name="Zhe W."/>
            <person name="Dan F.D."/>
            <person name="Jun W."/>
            <person name="Rui Z."/>
            <person name="Yong X.J."/>
            <person name="Ting Y."/>
            <person name="Wei X."/>
            <person name="Xu Z.G."/>
            <person name="Xin Z."/>
            <person name="Dong F.G."/>
            <person name="Ni X.M."/>
            <person name="Zheng M.G."/>
            <person name="Chun Y."/>
            <person name="Qian W.X."/>
        </authorList>
    </citation>
    <scope>NUCLEOTIDE SEQUENCE</scope>
    <source>
        <strain evidence="5">VB142</strain>
    </source>
</reference>
<comment type="similarity">
    <text evidence="1">Belongs to the ATP-dependent AMP-binding enzyme family.</text>
</comment>
<feature type="domain" description="AMP-dependent synthetase/ligase" evidence="3">
    <location>
        <begin position="43"/>
        <end position="403"/>
    </location>
</feature>
<dbReference type="PANTHER" id="PTHR43767">
    <property type="entry name" value="LONG-CHAIN-FATTY-ACID--COA LIGASE"/>
    <property type="match status" value="1"/>
</dbReference>
<dbReference type="NCBIfam" id="NF004837">
    <property type="entry name" value="PRK06187.1"/>
    <property type="match status" value="1"/>
</dbReference>
<dbReference type="SUPFAM" id="SSF56801">
    <property type="entry name" value="Acetyl-CoA synthetase-like"/>
    <property type="match status" value="1"/>
</dbReference>
<protein>
    <submittedName>
        <fullName evidence="5">Long-chain fatty acid--CoA ligase</fullName>
    </submittedName>
</protein>
<dbReference type="InterPro" id="IPR025110">
    <property type="entry name" value="AMP-bd_C"/>
</dbReference>
<dbReference type="GO" id="GO:0016877">
    <property type="term" value="F:ligase activity, forming carbon-sulfur bonds"/>
    <property type="evidence" value="ECO:0007669"/>
    <property type="project" value="UniProtKB-ARBA"/>
</dbReference>
<dbReference type="CDD" id="cd12119">
    <property type="entry name" value="ttLC_FACS_AlkK_like"/>
    <property type="match status" value="1"/>
</dbReference>